<gene>
    <name evidence="8" type="ORF">OG308_24365</name>
</gene>
<keyword evidence="9" id="KW-1185">Reference proteome</keyword>
<accession>A0ABZ1N395</accession>
<evidence type="ECO:0000256" key="6">
    <source>
        <dbReference type="ARBA" id="ARBA00023717"/>
    </source>
</evidence>
<keyword evidence="3" id="KW-0443">Lipid metabolism</keyword>
<dbReference type="InterPro" id="IPR014748">
    <property type="entry name" value="Enoyl-CoA_hydra_C"/>
</dbReference>
<reference evidence="8 9" key="1">
    <citation type="submission" date="2022-10" db="EMBL/GenBank/DDBJ databases">
        <title>The complete genomes of actinobacterial strains from the NBC collection.</title>
        <authorList>
            <person name="Joergensen T.S."/>
            <person name="Alvarez Arevalo M."/>
            <person name="Sterndorff E.B."/>
            <person name="Faurdal D."/>
            <person name="Vuksanovic O."/>
            <person name="Mourched A.-S."/>
            <person name="Charusanti P."/>
            <person name="Shaw S."/>
            <person name="Blin K."/>
            <person name="Weber T."/>
        </authorList>
    </citation>
    <scope>NUCLEOTIDE SEQUENCE [LARGE SCALE GENOMIC DNA]</scope>
    <source>
        <strain evidence="8 9">NBC_01413</strain>
    </source>
</reference>
<evidence type="ECO:0000313" key="9">
    <source>
        <dbReference type="Proteomes" id="UP001621418"/>
    </source>
</evidence>
<evidence type="ECO:0000313" key="8">
    <source>
        <dbReference type="EMBL" id="WTY34437.1"/>
    </source>
</evidence>
<dbReference type="EMBL" id="CP109527">
    <property type="protein sequence ID" value="WTY34437.1"/>
    <property type="molecule type" value="Genomic_DNA"/>
</dbReference>
<dbReference type="Pfam" id="PF00378">
    <property type="entry name" value="ECH_1"/>
    <property type="match status" value="1"/>
</dbReference>
<dbReference type="RefSeq" id="WP_405146817.1">
    <property type="nucleotide sequence ID" value="NZ_CP109527.1"/>
</dbReference>
<evidence type="ECO:0000256" key="4">
    <source>
        <dbReference type="ARBA" id="ARBA00023239"/>
    </source>
</evidence>
<dbReference type="InterPro" id="IPR018376">
    <property type="entry name" value="Enoyl-CoA_hyd/isom_CS"/>
</dbReference>
<dbReference type="Gene3D" id="1.10.12.10">
    <property type="entry name" value="Lyase 2-enoyl-coa Hydratase, Chain A, domain 2"/>
    <property type="match status" value="1"/>
</dbReference>
<keyword evidence="4" id="KW-0456">Lyase</keyword>
<dbReference type="Proteomes" id="UP001621418">
    <property type="component" value="Chromosome"/>
</dbReference>
<comment type="catalytic activity">
    <reaction evidence="5">
        <text>a (3S)-3-hydroxyacyl-CoA = a (2E)-enoyl-CoA + H2O</text>
        <dbReference type="Rhea" id="RHEA:16105"/>
        <dbReference type="ChEBI" id="CHEBI:15377"/>
        <dbReference type="ChEBI" id="CHEBI:57318"/>
        <dbReference type="ChEBI" id="CHEBI:58856"/>
        <dbReference type="EC" id="4.2.1.17"/>
    </reaction>
</comment>
<dbReference type="PANTHER" id="PTHR11941:SF54">
    <property type="entry name" value="ENOYL-COA HYDRATASE, MITOCHONDRIAL"/>
    <property type="match status" value="1"/>
</dbReference>
<dbReference type="PANTHER" id="PTHR11941">
    <property type="entry name" value="ENOYL-COA HYDRATASE-RELATED"/>
    <property type="match status" value="1"/>
</dbReference>
<proteinExistence type="inferred from homology"/>
<dbReference type="InterPro" id="IPR001753">
    <property type="entry name" value="Enoyl-CoA_hydra/iso"/>
</dbReference>
<dbReference type="PROSITE" id="PS00166">
    <property type="entry name" value="ENOYL_COA_HYDRATASE"/>
    <property type="match status" value="1"/>
</dbReference>
<evidence type="ECO:0000256" key="1">
    <source>
        <dbReference type="ARBA" id="ARBA00002994"/>
    </source>
</evidence>
<keyword evidence="3" id="KW-0276">Fatty acid metabolism</keyword>
<comment type="function">
    <text evidence="1">Could possibly oxidize fatty acids using specific components.</text>
</comment>
<sequence>MSDLLVDRLEHTTVFTLNRPEAMNALNGAIMTDLQEGLREFNADDDQRVAVITGAGTRAFSAGGDLKAMASTPVANAVPLSPQPDIAGIAASEKPVIAAINGLAVAGGLELAISADIRIAADTAWFGVFEVKRGFLAGVAVNILPRLMPFGAAMDLMLTGDRLSADDALRLGLIQKVVPPEKLMDVALEKAATIASRSQAAVLGTKQVLRYWRDLQLAEQQKYYESVMQRVLLAGDFVEGARAFAEKREATFAKGWPDPFADR</sequence>
<name>A0ABZ1N395_9NOCA</name>
<dbReference type="Gene3D" id="3.90.226.10">
    <property type="entry name" value="2-enoyl-CoA Hydratase, Chain A, domain 1"/>
    <property type="match status" value="1"/>
</dbReference>
<dbReference type="CDD" id="cd06558">
    <property type="entry name" value="crotonase-like"/>
    <property type="match status" value="1"/>
</dbReference>
<evidence type="ECO:0000256" key="5">
    <source>
        <dbReference type="ARBA" id="ARBA00023709"/>
    </source>
</evidence>
<comment type="catalytic activity">
    <reaction evidence="6">
        <text>a 4-saturated-(3S)-3-hydroxyacyl-CoA = a (3E)-enoyl-CoA + H2O</text>
        <dbReference type="Rhea" id="RHEA:20724"/>
        <dbReference type="ChEBI" id="CHEBI:15377"/>
        <dbReference type="ChEBI" id="CHEBI:58521"/>
        <dbReference type="ChEBI" id="CHEBI:137480"/>
        <dbReference type="EC" id="4.2.1.17"/>
    </reaction>
</comment>
<evidence type="ECO:0000256" key="7">
    <source>
        <dbReference type="RuleBase" id="RU003707"/>
    </source>
</evidence>
<dbReference type="SUPFAM" id="SSF52096">
    <property type="entry name" value="ClpP/crotonase"/>
    <property type="match status" value="1"/>
</dbReference>
<protein>
    <submittedName>
        <fullName evidence="8">Enoyl-CoA hydratase/isomerase family protein</fullName>
    </submittedName>
</protein>
<comment type="similarity">
    <text evidence="2 7">Belongs to the enoyl-CoA hydratase/isomerase family.</text>
</comment>
<organism evidence="8 9">
    <name type="scientific">Nocardia salmonicida</name>
    <dbReference type="NCBI Taxonomy" id="53431"/>
    <lineage>
        <taxon>Bacteria</taxon>
        <taxon>Bacillati</taxon>
        <taxon>Actinomycetota</taxon>
        <taxon>Actinomycetes</taxon>
        <taxon>Mycobacteriales</taxon>
        <taxon>Nocardiaceae</taxon>
        <taxon>Nocardia</taxon>
    </lineage>
</organism>
<evidence type="ECO:0000256" key="2">
    <source>
        <dbReference type="ARBA" id="ARBA00005254"/>
    </source>
</evidence>
<dbReference type="InterPro" id="IPR029045">
    <property type="entry name" value="ClpP/crotonase-like_dom_sf"/>
</dbReference>
<evidence type="ECO:0000256" key="3">
    <source>
        <dbReference type="ARBA" id="ARBA00022832"/>
    </source>
</evidence>